<sequence>MPYDEPVLIPTLTGSLLSCVATACVLISYIVYAKQQQSFRHALVLNLSLAGRGPVKHVEFELTATLEFINSLNNSISGLYVLTHGKTSPGLACTVNGWVGQWSVQAADFSILAIAIITLLTITRTTYMPNTCLVKKILICASVWFIPTTTASIAAGLDQLKPVSGNWCWISGAEPELRYALGHAWRFSIMLATIGIYIYIWVYMGKHYKTLHLVSAGETYTHHSTVHHRQASQDDAVEQRSESQMELRQIHVEHQVDVDCTEGGPAQSPATDIESGGCQKCCTTVSVTSETDPYSKDTLENKLNVLSSGKHDTPPNDARTTQASNPSRVSSQSRNVEREIKRMLLLNAYPILYIILWMPGMLNRLVEASGHKSRALTVMQCSTQYIGLANAITYGLNKQVRKQAPSSHTPDLVPEPPLPLPAPFGT</sequence>
<dbReference type="GO" id="GO:0005886">
    <property type="term" value="C:plasma membrane"/>
    <property type="evidence" value="ECO:0007669"/>
    <property type="project" value="TreeGrafter"/>
</dbReference>
<feature type="region of interest" description="Disordered" evidence="5">
    <location>
        <begin position="305"/>
        <end position="335"/>
    </location>
</feature>
<accession>B2W8C0</accession>
<dbReference type="OrthoDB" id="100006at2759"/>
<feature type="transmembrane region" description="Helical" evidence="6">
    <location>
        <begin position="137"/>
        <end position="157"/>
    </location>
</feature>
<dbReference type="SUPFAM" id="SSF81321">
    <property type="entry name" value="Family A G protein-coupled receptor-like"/>
    <property type="match status" value="1"/>
</dbReference>
<dbReference type="eggNOG" id="ENOG502SIRC">
    <property type="taxonomic scope" value="Eukaryota"/>
</dbReference>
<evidence type="ECO:0000256" key="6">
    <source>
        <dbReference type="SAM" id="Phobius"/>
    </source>
</evidence>
<name>B2W8C0_PYRTR</name>
<evidence type="ECO:0000259" key="7">
    <source>
        <dbReference type="Pfam" id="PF11710"/>
    </source>
</evidence>
<organism evidence="8 9">
    <name type="scientific">Pyrenophora tritici-repentis (strain Pt-1C-BFP)</name>
    <name type="common">Wheat tan spot fungus</name>
    <name type="synonym">Drechslera tritici-repentis</name>
    <dbReference type="NCBI Taxonomy" id="426418"/>
    <lineage>
        <taxon>Eukaryota</taxon>
        <taxon>Fungi</taxon>
        <taxon>Dikarya</taxon>
        <taxon>Ascomycota</taxon>
        <taxon>Pezizomycotina</taxon>
        <taxon>Dothideomycetes</taxon>
        <taxon>Pleosporomycetidae</taxon>
        <taxon>Pleosporales</taxon>
        <taxon>Pleosporineae</taxon>
        <taxon>Pleosporaceae</taxon>
        <taxon>Pyrenophora</taxon>
    </lineage>
</organism>
<evidence type="ECO:0000313" key="8">
    <source>
        <dbReference type="EMBL" id="EDU49148.1"/>
    </source>
</evidence>
<dbReference type="GO" id="GO:0004930">
    <property type="term" value="F:G protein-coupled receptor activity"/>
    <property type="evidence" value="ECO:0007669"/>
    <property type="project" value="TreeGrafter"/>
</dbReference>
<dbReference type="Gene3D" id="1.20.1070.10">
    <property type="entry name" value="Rhodopsin 7-helix transmembrane proteins"/>
    <property type="match status" value="1"/>
</dbReference>
<dbReference type="HOGENOM" id="CLU_032576_0_1_1"/>
<dbReference type="Pfam" id="PF11710">
    <property type="entry name" value="Git3"/>
    <property type="match status" value="1"/>
</dbReference>
<gene>
    <name evidence="8" type="ORF">PTRG_06228</name>
</gene>
<feature type="compositionally biased region" description="Basic and acidic residues" evidence="5">
    <location>
        <begin position="237"/>
        <end position="246"/>
    </location>
</feature>
<dbReference type="STRING" id="426418.B2W8C0"/>
<reference evidence="9" key="1">
    <citation type="journal article" date="2013" name="G3 (Bethesda)">
        <title>Comparative genomics of a plant-pathogenic fungus, Pyrenophora tritici-repentis, reveals transduplication and the impact of repeat elements on pathogenicity and population divergence.</title>
        <authorList>
            <person name="Manning V.A."/>
            <person name="Pandelova I."/>
            <person name="Dhillon B."/>
            <person name="Wilhelm L.J."/>
            <person name="Goodwin S.B."/>
            <person name="Berlin A.M."/>
            <person name="Figueroa M."/>
            <person name="Freitag M."/>
            <person name="Hane J.K."/>
            <person name="Henrissat B."/>
            <person name="Holman W.H."/>
            <person name="Kodira C.D."/>
            <person name="Martin J."/>
            <person name="Oliver R.P."/>
            <person name="Robbertse B."/>
            <person name="Schackwitz W."/>
            <person name="Schwartz D.C."/>
            <person name="Spatafora J.W."/>
            <person name="Turgeon B.G."/>
            <person name="Yandava C."/>
            <person name="Young S."/>
            <person name="Zhou S."/>
            <person name="Zeng Q."/>
            <person name="Grigoriev I.V."/>
            <person name="Ma L.-J."/>
            <person name="Ciuffetti L.M."/>
        </authorList>
    </citation>
    <scope>NUCLEOTIDE SEQUENCE [LARGE SCALE GENOMIC DNA]</scope>
    <source>
        <strain evidence="9">Pt-1C-BFP</strain>
    </source>
</reference>
<feature type="compositionally biased region" description="Polar residues" evidence="5">
    <location>
        <begin position="318"/>
        <end position="334"/>
    </location>
</feature>
<evidence type="ECO:0000313" key="9">
    <source>
        <dbReference type="Proteomes" id="UP000001471"/>
    </source>
</evidence>
<keyword evidence="3 6" id="KW-1133">Transmembrane helix</keyword>
<evidence type="ECO:0000256" key="5">
    <source>
        <dbReference type="SAM" id="MobiDB-lite"/>
    </source>
</evidence>
<dbReference type="InParanoid" id="B2W8C0"/>
<feature type="transmembrane region" description="Helical" evidence="6">
    <location>
        <begin position="12"/>
        <end position="32"/>
    </location>
</feature>
<dbReference type="AlphaFoldDB" id="B2W8C0"/>
<keyword evidence="2 6" id="KW-0812">Transmembrane</keyword>
<dbReference type="Proteomes" id="UP000001471">
    <property type="component" value="Unassembled WGS sequence"/>
</dbReference>
<feature type="transmembrane region" description="Helical" evidence="6">
    <location>
        <begin position="184"/>
        <end position="204"/>
    </location>
</feature>
<feature type="region of interest" description="Disordered" evidence="5">
    <location>
        <begin position="402"/>
        <end position="426"/>
    </location>
</feature>
<feature type="region of interest" description="Disordered" evidence="5">
    <location>
        <begin position="227"/>
        <end position="246"/>
    </location>
</feature>
<dbReference type="InterPro" id="IPR023041">
    <property type="entry name" value="Glucose_rcpt_Git3-like_N"/>
</dbReference>
<dbReference type="GO" id="GO:0007189">
    <property type="term" value="P:adenylate cyclase-activating G protein-coupled receptor signaling pathway"/>
    <property type="evidence" value="ECO:0007669"/>
    <property type="project" value="TreeGrafter"/>
</dbReference>
<dbReference type="PANTHER" id="PTHR23112">
    <property type="entry name" value="G PROTEIN-COUPLED RECEPTOR 157-RELATED"/>
    <property type="match status" value="1"/>
</dbReference>
<protein>
    <recommendedName>
        <fullName evidence="7">Glucose receptor Git3-like N-terminal domain-containing protein</fullName>
    </recommendedName>
</protein>
<feature type="transmembrane region" description="Helical" evidence="6">
    <location>
        <begin position="344"/>
        <end position="362"/>
    </location>
</feature>
<keyword evidence="4 6" id="KW-0472">Membrane</keyword>
<feature type="compositionally biased region" description="Pro residues" evidence="5">
    <location>
        <begin position="413"/>
        <end position="426"/>
    </location>
</feature>
<dbReference type="OMA" id="IWIYLRR"/>
<proteinExistence type="predicted"/>
<evidence type="ECO:0000256" key="4">
    <source>
        <dbReference type="ARBA" id="ARBA00023136"/>
    </source>
</evidence>
<dbReference type="EMBL" id="DS231620">
    <property type="protein sequence ID" value="EDU49148.1"/>
    <property type="molecule type" value="Genomic_DNA"/>
</dbReference>
<comment type="subcellular location">
    <subcellularLocation>
        <location evidence="1">Membrane</location>
        <topology evidence="1">Multi-pass membrane protein</topology>
    </subcellularLocation>
</comment>
<evidence type="ECO:0000256" key="1">
    <source>
        <dbReference type="ARBA" id="ARBA00004141"/>
    </source>
</evidence>
<evidence type="ECO:0000256" key="3">
    <source>
        <dbReference type="ARBA" id="ARBA00022989"/>
    </source>
</evidence>
<dbReference type="PANTHER" id="PTHR23112:SF37">
    <property type="entry name" value="G PROTEIN-COUPLED RECEPTOR GPR1"/>
    <property type="match status" value="1"/>
</dbReference>
<evidence type="ECO:0000256" key="2">
    <source>
        <dbReference type="ARBA" id="ARBA00022692"/>
    </source>
</evidence>
<feature type="domain" description="Glucose receptor Git3-like N-terminal" evidence="7">
    <location>
        <begin position="11"/>
        <end position="210"/>
    </location>
</feature>